<sequence>MFLLPLPNLDKPGHGGTRLQKIEIPTKEPILHEQPINHHVSPESKGKVEKDTRESCNAINWATFETKVSLHAEEVGNVQKLGGEMEEHPNGDGESKANVAPRSSIEEEHIEGFDAETVMEESLESLFSISIGKNQ</sequence>
<accession>A0AAV2GL85</accession>
<evidence type="ECO:0000313" key="3">
    <source>
        <dbReference type="Proteomes" id="UP001497516"/>
    </source>
</evidence>
<organism evidence="2 3">
    <name type="scientific">Linum trigynum</name>
    <dbReference type="NCBI Taxonomy" id="586398"/>
    <lineage>
        <taxon>Eukaryota</taxon>
        <taxon>Viridiplantae</taxon>
        <taxon>Streptophyta</taxon>
        <taxon>Embryophyta</taxon>
        <taxon>Tracheophyta</taxon>
        <taxon>Spermatophyta</taxon>
        <taxon>Magnoliopsida</taxon>
        <taxon>eudicotyledons</taxon>
        <taxon>Gunneridae</taxon>
        <taxon>Pentapetalae</taxon>
        <taxon>rosids</taxon>
        <taxon>fabids</taxon>
        <taxon>Malpighiales</taxon>
        <taxon>Linaceae</taxon>
        <taxon>Linum</taxon>
    </lineage>
</organism>
<evidence type="ECO:0000313" key="2">
    <source>
        <dbReference type="EMBL" id="CAL1410919.1"/>
    </source>
</evidence>
<feature type="compositionally biased region" description="Basic and acidic residues" evidence="1">
    <location>
        <begin position="83"/>
        <end position="95"/>
    </location>
</feature>
<proteinExistence type="predicted"/>
<feature type="compositionally biased region" description="Basic and acidic residues" evidence="1">
    <location>
        <begin position="40"/>
        <end position="52"/>
    </location>
</feature>
<feature type="region of interest" description="Disordered" evidence="1">
    <location>
        <begin position="83"/>
        <end position="104"/>
    </location>
</feature>
<dbReference type="Proteomes" id="UP001497516">
    <property type="component" value="Chromosome 9"/>
</dbReference>
<keyword evidence="3" id="KW-1185">Reference proteome</keyword>
<evidence type="ECO:0000256" key="1">
    <source>
        <dbReference type="SAM" id="MobiDB-lite"/>
    </source>
</evidence>
<name>A0AAV2GL85_9ROSI</name>
<protein>
    <submittedName>
        <fullName evidence="2">Uncharacterized protein</fullName>
    </submittedName>
</protein>
<reference evidence="2 3" key="1">
    <citation type="submission" date="2024-04" db="EMBL/GenBank/DDBJ databases">
        <authorList>
            <person name="Fracassetti M."/>
        </authorList>
    </citation>
    <scope>NUCLEOTIDE SEQUENCE [LARGE SCALE GENOMIC DNA]</scope>
</reference>
<gene>
    <name evidence="2" type="ORF">LTRI10_LOCUS50304</name>
</gene>
<feature type="region of interest" description="Disordered" evidence="1">
    <location>
        <begin position="27"/>
        <end position="52"/>
    </location>
</feature>
<dbReference type="AlphaFoldDB" id="A0AAV2GL85"/>
<dbReference type="EMBL" id="OZ034822">
    <property type="protein sequence ID" value="CAL1410919.1"/>
    <property type="molecule type" value="Genomic_DNA"/>
</dbReference>